<evidence type="ECO:0000313" key="1">
    <source>
        <dbReference type="EMBL" id="QNE17049.1"/>
    </source>
</evidence>
<dbReference type="EMBL" id="CP043661">
    <property type="protein sequence ID" value="QNE17049.1"/>
    <property type="molecule type" value="Genomic_DNA"/>
</dbReference>
<name>A0A7G6WST4_9ACTN</name>
<keyword evidence="2" id="KW-1185">Reference proteome</keyword>
<reference evidence="2" key="1">
    <citation type="submission" date="2019-09" db="EMBL/GenBank/DDBJ databases">
        <title>Antimicrobial potential of Antarctic Bacteria.</title>
        <authorList>
            <person name="Benaud N."/>
            <person name="Edwards R.J."/>
            <person name="Ferrari B.C."/>
        </authorList>
    </citation>
    <scope>NUCLEOTIDE SEQUENCE [LARGE SCALE GENOMIC DNA]</scope>
    <source>
        <strain evidence="2">SPB151</strain>
    </source>
</reference>
<dbReference type="RefSeq" id="WP_185445885.1">
    <property type="nucleotide sequence ID" value="NZ_CP043661.1"/>
</dbReference>
<dbReference type="AlphaFoldDB" id="A0A7G6WST4"/>
<accession>A0A7G6WST4</accession>
<protein>
    <submittedName>
        <fullName evidence="1">SCO1664 family protein</fullName>
    </submittedName>
</protein>
<evidence type="ECO:0000313" key="2">
    <source>
        <dbReference type="Proteomes" id="UP000515563"/>
    </source>
</evidence>
<dbReference type="KEGG" id="kqi:F1D05_02920"/>
<organism evidence="1 2">
    <name type="scientific">Kribbella qitaiheensis</name>
    <dbReference type="NCBI Taxonomy" id="1544730"/>
    <lineage>
        <taxon>Bacteria</taxon>
        <taxon>Bacillati</taxon>
        <taxon>Actinomycetota</taxon>
        <taxon>Actinomycetes</taxon>
        <taxon>Propionibacteriales</taxon>
        <taxon>Kribbellaceae</taxon>
        <taxon>Kribbella</taxon>
    </lineage>
</organism>
<reference evidence="1 2" key="2">
    <citation type="journal article" date="2020" name="Microbiol. Resour. Announc.">
        <title>Antarctic desert soil bacteria exhibit high novel natural product potential, evaluated through long-read genome sequencing and comparative genomics.</title>
        <authorList>
            <person name="Benaud N."/>
            <person name="Edwards R.J."/>
            <person name="Amos T.G."/>
            <person name="D'Agostino P.M."/>
            <person name="Gutierrez-Chavez C."/>
            <person name="Montgomery K."/>
            <person name="Nicetic I."/>
            <person name="Ferrari B.C."/>
        </authorList>
    </citation>
    <scope>NUCLEOTIDE SEQUENCE [LARGE SCALE GENOMIC DNA]</scope>
    <source>
        <strain evidence="1 2">SPB151</strain>
    </source>
</reference>
<dbReference type="Proteomes" id="UP000515563">
    <property type="component" value="Chromosome"/>
</dbReference>
<proteinExistence type="predicted"/>
<gene>
    <name evidence="1" type="ORF">F1D05_02920</name>
</gene>
<dbReference type="InterPro" id="IPR022292">
    <property type="entry name" value="CHP03843"/>
</dbReference>
<sequence length="309" mass="33523">MTDPDLLRSGELSLHGRLVAASNGTFQGSVSLGEDSATVVYKPVQGERPLWDFPDGTLAQREYAAYVVSEALGWSVVPPTLLRDGPLGEGMVQLWIDEVEREPGDTELVDIVPQGRVPKGWVGVLDALDGRHNPVTLVHAETDPLRRMAVFDAIVNNADRKGGHVLDPGDGRVFGVDHGVTFNADDKLRTVLWGWAGEPVPADLLDDVRRLADQLAGKLGQELCELITAVELTATRERCATLLKTGVFPLPSDDWPAIPWRSSSLLGVRPWCGRDGPERSKAATMREPSGAVAEMVSSDPSYGILKCFR</sequence>
<dbReference type="NCBIfam" id="TIGR03843">
    <property type="entry name" value="SCO1664 family protein"/>
    <property type="match status" value="1"/>
</dbReference>